<dbReference type="AlphaFoldDB" id="A0A2M7B9E2"/>
<sequence length="114" mass="12454">MKDKNKKIKTFIKGSFFIISFGLARFVSADLENPLKSKTFADLIANVAKIVAQIGFPIAALAIIYSGFLFVTARGNEKQLEDAKRTFLWTIIGTAILLGAWAIAIAVQTFITGL</sequence>
<dbReference type="Pfam" id="PF18895">
    <property type="entry name" value="T4SS_pilin"/>
    <property type="match status" value="1"/>
</dbReference>
<protein>
    <submittedName>
        <fullName evidence="2">Uncharacterized protein</fullName>
    </submittedName>
</protein>
<evidence type="ECO:0000313" key="2">
    <source>
        <dbReference type="EMBL" id="PIU99669.1"/>
    </source>
</evidence>
<organism evidence="2 3">
    <name type="scientific">Candidatus Tagabacteria bacterium CG03_land_8_20_14_0_80_41_22</name>
    <dbReference type="NCBI Taxonomy" id="1975020"/>
    <lineage>
        <taxon>Bacteria</taxon>
        <taxon>Candidatus Tagaibacteriota</taxon>
    </lineage>
</organism>
<proteinExistence type="predicted"/>
<name>A0A2M7B9E2_9BACT</name>
<keyword evidence="1" id="KW-0472">Membrane</keyword>
<feature type="transmembrane region" description="Helical" evidence="1">
    <location>
        <begin position="87"/>
        <end position="111"/>
    </location>
</feature>
<keyword evidence="1" id="KW-1133">Transmembrane helix</keyword>
<keyword evidence="1" id="KW-0812">Transmembrane</keyword>
<evidence type="ECO:0000313" key="3">
    <source>
        <dbReference type="Proteomes" id="UP000228561"/>
    </source>
</evidence>
<reference evidence="3" key="1">
    <citation type="submission" date="2017-09" db="EMBL/GenBank/DDBJ databases">
        <title>Depth-based differentiation of microbial function through sediment-hosted aquifers and enrichment of novel symbionts in the deep terrestrial subsurface.</title>
        <authorList>
            <person name="Probst A.J."/>
            <person name="Ladd B."/>
            <person name="Jarett J.K."/>
            <person name="Geller-Mcgrath D.E."/>
            <person name="Sieber C.M.K."/>
            <person name="Emerson J.B."/>
            <person name="Anantharaman K."/>
            <person name="Thomas B.C."/>
            <person name="Malmstrom R."/>
            <person name="Stieglmeier M."/>
            <person name="Klingl A."/>
            <person name="Woyke T."/>
            <person name="Ryan C.M."/>
            <person name="Banfield J.F."/>
        </authorList>
    </citation>
    <scope>NUCLEOTIDE SEQUENCE [LARGE SCALE GENOMIC DNA]</scope>
</reference>
<evidence type="ECO:0000256" key="1">
    <source>
        <dbReference type="SAM" id="Phobius"/>
    </source>
</evidence>
<comment type="caution">
    <text evidence="2">The sequence shown here is derived from an EMBL/GenBank/DDBJ whole genome shotgun (WGS) entry which is preliminary data.</text>
</comment>
<feature type="transmembrane region" description="Helical" evidence="1">
    <location>
        <begin position="53"/>
        <end position="75"/>
    </location>
</feature>
<dbReference type="EMBL" id="PEVG01000013">
    <property type="protein sequence ID" value="PIU99669.1"/>
    <property type="molecule type" value="Genomic_DNA"/>
</dbReference>
<dbReference type="Proteomes" id="UP000228561">
    <property type="component" value="Unassembled WGS sequence"/>
</dbReference>
<accession>A0A2M7B9E2</accession>
<dbReference type="InterPro" id="IPR043993">
    <property type="entry name" value="T4SS_pilin"/>
</dbReference>
<gene>
    <name evidence="2" type="ORF">COS58_01030</name>
</gene>